<dbReference type="SUPFAM" id="SSF53448">
    <property type="entry name" value="Nucleotide-diphospho-sugar transferases"/>
    <property type="match status" value="1"/>
</dbReference>
<reference evidence="6" key="1">
    <citation type="submission" date="2016-11" db="EMBL/GenBank/DDBJ databases">
        <title>Comparative genomic and phenotypic analysis of Granulibacter bethesdensis clinical isolates from patients with chronic granulomatous disease.</title>
        <authorList>
            <person name="Zarember K.A."/>
            <person name="Porcella S.F."/>
            <person name="Chu J."/>
            <person name="Ding L."/>
            <person name="Dahlstrom E."/>
            <person name="Barbian K."/>
            <person name="Martens C."/>
            <person name="Sykora L."/>
            <person name="Kramer S."/>
            <person name="Pettinato A.M."/>
            <person name="Hong H."/>
            <person name="Wald G."/>
            <person name="Berg L.J."/>
            <person name="Rogge L.S."/>
            <person name="Greenberg D.E."/>
            <person name="Falcone E.L."/>
            <person name="Neves J.F."/>
            <person name="Simoes M.J."/>
            <person name="Casal M."/>
            <person name="Rodriguez-Lopez F.C."/>
            <person name="Zelazny A."/>
            <person name="Gallin J.I."/>
            <person name="Holland S.M."/>
        </authorList>
    </citation>
    <scope>NUCLEOTIDE SEQUENCE [LARGE SCALE GENOMIC DNA]</scope>
    <source>
        <strain evidence="6">NIH9.1</strain>
    </source>
</reference>
<dbReference type="Proteomes" id="UP000182373">
    <property type="component" value="Chromosome"/>
</dbReference>
<comment type="similarity">
    <text evidence="1">Belongs to the glycosyltransferase 2 family.</text>
</comment>
<dbReference type="Pfam" id="PF00535">
    <property type="entry name" value="Glycos_transf_2"/>
    <property type="match status" value="1"/>
</dbReference>
<feature type="domain" description="Glycosyltransferase 2-like" evidence="4">
    <location>
        <begin position="10"/>
        <end position="118"/>
    </location>
</feature>
<dbReference type="InterPro" id="IPR050834">
    <property type="entry name" value="Glycosyltransf_2"/>
</dbReference>
<dbReference type="PANTHER" id="PTHR43685">
    <property type="entry name" value="GLYCOSYLTRANSFERASE"/>
    <property type="match status" value="1"/>
</dbReference>
<dbReference type="EC" id="2.4.1.-" evidence="5"/>
<name>A0AAC9P7H2_9PROT</name>
<keyword evidence="2 5" id="KW-0328">Glycosyltransferase</keyword>
<dbReference type="InterPro" id="IPR001173">
    <property type="entry name" value="Glyco_trans_2-like"/>
</dbReference>
<dbReference type="RefSeq" id="WP_081368755.1">
    <property type="nucleotide sequence ID" value="NZ_CP018191.1"/>
</dbReference>
<protein>
    <submittedName>
        <fullName evidence="5">Alpha-L-Rha alpha-1,3-L-rhamnosyltransferase</fullName>
        <ecNumber evidence="5">2.4.1.-</ecNumber>
    </submittedName>
</protein>
<evidence type="ECO:0000313" key="5">
    <source>
        <dbReference type="EMBL" id="APH53328.1"/>
    </source>
</evidence>
<evidence type="ECO:0000256" key="2">
    <source>
        <dbReference type="ARBA" id="ARBA00022676"/>
    </source>
</evidence>
<dbReference type="EMBL" id="CP018191">
    <property type="protein sequence ID" value="APH53328.1"/>
    <property type="molecule type" value="Genomic_DNA"/>
</dbReference>
<dbReference type="Gene3D" id="3.90.550.10">
    <property type="entry name" value="Spore Coat Polysaccharide Biosynthesis Protein SpsA, Chain A"/>
    <property type="match status" value="1"/>
</dbReference>
<sequence length="314" mass="34506">MSTAEPPVAILLATYQGARYLSEQLDSLLAQTYQNWVLFWRDDGSSDATITVMDAFAAKVGPERCHHVGGPSGLGACGSFMWLLGHAHAAMPQAMLAFCDQDDVWLPQKLARAVARIQMLDPHTPGLYCARQRLVDGDLKLLSVSPPFDPGLEQTLSLPRALAQNVVTGCTAVLTPALASLMQVRPPPENGMHDWWAFILTAGCGGVLLTDDEAVILYRQHQDNTIGAPSSTLVRAIAALRRGPRRFMTLFRQHLAVLAEMEACLTPSACNDLARMRHAMQGGLISRIRGWFIPGLRRHGLAETWLFRLWFLLG</sequence>
<dbReference type="PANTHER" id="PTHR43685:SF5">
    <property type="entry name" value="GLYCOSYLTRANSFERASE EPSE-RELATED"/>
    <property type="match status" value="1"/>
</dbReference>
<accession>A0AAC9P7H2</accession>
<dbReference type="AlphaFoldDB" id="A0AAC9P7H2"/>
<dbReference type="CDD" id="cd04196">
    <property type="entry name" value="GT_2_like_d"/>
    <property type="match status" value="1"/>
</dbReference>
<dbReference type="InterPro" id="IPR029044">
    <property type="entry name" value="Nucleotide-diphossugar_trans"/>
</dbReference>
<evidence type="ECO:0000259" key="4">
    <source>
        <dbReference type="Pfam" id="PF00535"/>
    </source>
</evidence>
<proteinExistence type="inferred from homology"/>
<dbReference type="GO" id="GO:0016757">
    <property type="term" value="F:glycosyltransferase activity"/>
    <property type="evidence" value="ECO:0007669"/>
    <property type="project" value="UniProtKB-KW"/>
</dbReference>
<evidence type="ECO:0000313" key="6">
    <source>
        <dbReference type="Proteomes" id="UP000182373"/>
    </source>
</evidence>
<gene>
    <name evidence="5" type="ORF">GbCGDNIH9_0106</name>
</gene>
<organism evidence="5 6">
    <name type="scientific">Granulibacter bethesdensis</name>
    <dbReference type="NCBI Taxonomy" id="364410"/>
    <lineage>
        <taxon>Bacteria</taxon>
        <taxon>Pseudomonadati</taxon>
        <taxon>Pseudomonadota</taxon>
        <taxon>Alphaproteobacteria</taxon>
        <taxon>Acetobacterales</taxon>
        <taxon>Acetobacteraceae</taxon>
        <taxon>Granulibacter</taxon>
    </lineage>
</organism>
<keyword evidence="3 5" id="KW-0808">Transferase</keyword>
<evidence type="ECO:0000256" key="1">
    <source>
        <dbReference type="ARBA" id="ARBA00006739"/>
    </source>
</evidence>
<evidence type="ECO:0000256" key="3">
    <source>
        <dbReference type="ARBA" id="ARBA00022679"/>
    </source>
</evidence>